<protein>
    <submittedName>
        <fullName evidence="1">Uncharacterized protein</fullName>
    </submittedName>
</protein>
<dbReference type="AlphaFoldDB" id="A0A5B7EEJ1"/>
<sequence>MARKRDQQNNKQINPFLEVTANVTRSFEHVTLLNTKKIARQVNVTNYEDNKQIISSINTQASVPHVPWRGTRATVLTRRETGNAKFGLFRFPPPNRPKQS</sequence>
<comment type="caution">
    <text evidence="1">The sequence shown here is derived from an EMBL/GenBank/DDBJ whole genome shotgun (WGS) entry which is preliminary data.</text>
</comment>
<dbReference type="Proteomes" id="UP000324222">
    <property type="component" value="Unassembled WGS sequence"/>
</dbReference>
<evidence type="ECO:0000313" key="2">
    <source>
        <dbReference type="Proteomes" id="UP000324222"/>
    </source>
</evidence>
<accession>A0A5B7EEJ1</accession>
<gene>
    <name evidence="1" type="ORF">E2C01_025899</name>
</gene>
<keyword evidence="2" id="KW-1185">Reference proteome</keyword>
<reference evidence="1 2" key="1">
    <citation type="submission" date="2019-05" db="EMBL/GenBank/DDBJ databases">
        <title>Another draft genome of Portunus trituberculatus and its Hox gene families provides insights of decapod evolution.</title>
        <authorList>
            <person name="Jeong J.-H."/>
            <person name="Song I."/>
            <person name="Kim S."/>
            <person name="Choi T."/>
            <person name="Kim D."/>
            <person name="Ryu S."/>
            <person name="Kim W."/>
        </authorList>
    </citation>
    <scope>NUCLEOTIDE SEQUENCE [LARGE SCALE GENOMIC DNA]</scope>
    <source>
        <tissue evidence="1">Muscle</tissue>
    </source>
</reference>
<evidence type="ECO:0000313" key="1">
    <source>
        <dbReference type="EMBL" id="MPC32582.1"/>
    </source>
</evidence>
<proteinExistence type="predicted"/>
<name>A0A5B7EEJ1_PORTR</name>
<dbReference type="EMBL" id="VSRR010002656">
    <property type="protein sequence ID" value="MPC32582.1"/>
    <property type="molecule type" value="Genomic_DNA"/>
</dbReference>
<organism evidence="1 2">
    <name type="scientific">Portunus trituberculatus</name>
    <name type="common">Swimming crab</name>
    <name type="synonym">Neptunus trituberculatus</name>
    <dbReference type="NCBI Taxonomy" id="210409"/>
    <lineage>
        <taxon>Eukaryota</taxon>
        <taxon>Metazoa</taxon>
        <taxon>Ecdysozoa</taxon>
        <taxon>Arthropoda</taxon>
        <taxon>Crustacea</taxon>
        <taxon>Multicrustacea</taxon>
        <taxon>Malacostraca</taxon>
        <taxon>Eumalacostraca</taxon>
        <taxon>Eucarida</taxon>
        <taxon>Decapoda</taxon>
        <taxon>Pleocyemata</taxon>
        <taxon>Brachyura</taxon>
        <taxon>Eubrachyura</taxon>
        <taxon>Portunoidea</taxon>
        <taxon>Portunidae</taxon>
        <taxon>Portuninae</taxon>
        <taxon>Portunus</taxon>
    </lineage>
</organism>